<evidence type="ECO:0000259" key="7">
    <source>
        <dbReference type="PROSITE" id="PS50054"/>
    </source>
</evidence>
<dbReference type="InterPro" id="IPR020422">
    <property type="entry name" value="TYR_PHOSPHATASE_DUAL_dom"/>
</dbReference>
<feature type="domain" description="Tyrosine-protein phosphatase" evidence="7">
    <location>
        <begin position="1"/>
        <end position="139"/>
    </location>
</feature>
<dbReference type="PANTHER" id="PTHR31126:SF48">
    <property type="entry name" value="INOSITOL PHOSPHATASE SIW14"/>
    <property type="match status" value="1"/>
</dbReference>
<dbReference type="InterPro" id="IPR004861">
    <property type="entry name" value="Siw14-like"/>
</dbReference>
<evidence type="ECO:0000313" key="10">
    <source>
        <dbReference type="Proteomes" id="UP001439008"/>
    </source>
</evidence>
<dbReference type="Pfam" id="PF03162">
    <property type="entry name" value="Y_phosphatase2"/>
    <property type="match status" value="1"/>
</dbReference>
<sequence length="186" mass="22100">SGFIRPENLPFIRSLNLKTVICLSKDPYRPETFSFFEKNGIRVINKGMESTKESFDEMPQKAFKEVLEIVKDEEKRPLLIHCGKGKHRTGCLIGIYRCSSRWSLTSIFEEYNRYAGSKARPLDLQFIEQFHVKYNHGYFYFCLFTSFFAINPFLHLSFFGHFRRKTKLFSFNVSFPSNRFHKKKDF</sequence>
<evidence type="ECO:0000256" key="3">
    <source>
        <dbReference type="ARBA" id="ARBA00044949"/>
    </source>
</evidence>
<keyword evidence="10" id="KW-1185">Reference proteome</keyword>
<organism evidence="9 10">
    <name type="scientific">Bonamia ostreae</name>
    <dbReference type="NCBI Taxonomy" id="126728"/>
    <lineage>
        <taxon>Eukaryota</taxon>
        <taxon>Sar</taxon>
        <taxon>Rhizaria</taxon>
        <taxon>Endomyxa</taxon>
        <taxon>Ascetosporea</taxon>
        <taxon>Haplosporida</taxon>
        <taxon>Bonamia</taxon>
    </lineage>
</organism>
<dbReference type="EMBL" id="JBDODL010000731">
    <property type="protein sequence ID" value="MES1920550.1"/>
    <property type="molecule type" value="Genomic_DNA"/>
</dbReference>
<dbReference type="PANTHER" id="PTHR31126">
    <property type="entry name" value="TYROSINE-PROTEIN PHOSPHATASE"/>
    <property type="match status" value="1"/>
</dbReference>
<evidence type="ECO:0000313" key="9">
    <source>
        <dbReference type="EMBL" id="MES1920550.1"/>
    </source>
</evidence>
<dbReference type="InterPro" id="IPR000387">
    <property type="entry name" value="Tyr_Pase_dom"/>
</dbReference>
<evidence type="ECO:0000256" key="2">
    <source>
        <dbReference type="ARBA" id="ARBA00022801"/>
    </source>
</evidence>
<dbReference type="SUPFAM" id="SSF52799">
    <property type="entry name" value="(Phosphotyrosine protein) phosphatases II"/>
    <property type="match status" value="1"/>
</dbReference>
<comment type="similarity">
    <text evidence="3">Belongs to the protein-tyrosine phosphatase family. Atypical dual-specificity phosphatase Siw14-like subfamily.</text>
</comment>
<comment type="caution">
    <text evidence="9">The sequence shown here is derived from an EMBL/GenBank/DDBJ whole genome shotgun (WGS) entry which is preliminary data.</text>
</comment>
<dbReference type="EC" id="3.6.1.52" evidence="1"/>
<keyword evidence="6" id="KW-1133">Transmembrane helix</keyword>
<evidence type="ECO:0000256" key="6">
    <source>
        <dbReference type="SAM" id="Phobius"/>
    </source>
</evidence>
<dbReference type="Gene3D" id="3.90.190.10">
    <property type="entry name" value="Protein tyrosine phosphatase superfamily"/>
    <property type="match status" value="1"/>
</dbReference>
<evidence type="ECO:0000259" key="8">
    <source>
        <dbReference type="PROSITE" id="PS50056"/>
    </source>
</evidence>
<keyword evidence="6" id="KW-0812">Transmembrane</keyword>
<dbReference type="PROSITE" id="PS50054">
    <property type="entry name" value="TYR_PHOSPHATASE_DUAL"/>
    <property type="match status" value="1"/>
</dbReference>
<feature type="domain" description="Tyrosine specific protein phosphatases" evidence="8">
    <location>
        <begin position="64"/>
        <end position="96"/>
    </location>
</feature>
<dbReference type="Proteomes" id="UP001439008">
    <property type="component" value="Unassembled WGS sequence"/>
</dbReference>
<evidence type="ECO:0000256" key="1">
    <source>
        <dbReference type="ARBA" id="ARBA00012527"/>
    </source>
</evidence>
<dbReference type="InterPro" id="IPR016130">
    <property type="entry name" value="Tyr_Pase_AS"/>
</dbReference>
<protein>
    <recommendedName>
        <fullName evidence="1">diphosphoinositol-polyphosphate diphosphatase</fullName>
        <ecNumber evidence="1">3.6.1.52</ecNumber>
    </recommendedName>
</protein>
<comment type="catalytic activity">
    <reaction evidence="4">
        <text>5-diphospho-1D-myo-inositol 1,2,3,4,6-pentakisphosphate + H2O = 1D-myo-inositol hexakisphosphate + phosphate + H(+)</text>
        <dbReference type="Rhea" id="RHEA:22384"/>
        <dbReference type="ChEBI" id="CHEBI:15377"/>
        <dbReference type="ChEBI" id="CHEBI:15378"/>
        <dbReference type="ChEBI" id="CHEBI:43474"/>
        <dbReference type="ChEBI" id="CHEBI:58130"/>
        <dbReference type="ChEBI" id="CHEBI:58628"/>
        <dbReference type="EC" id="3.6.1.52"/>
    </reaction>
    <physiologicalReaction direction="left-to-right" evidence="4">
        <dbReference type="Rhea" id="RHEA:22385"/>
    </physiologicalReaction>
</comment>
<evidence type="ECO:0000256" key="5">
    <source>
        <dbReference type="ARBA" id="ARBA00047927"/>
    </source>
</evidence>
<comment type="catalytic activity">
    <reaction evidence="5">
        <text>1,5-bis(diphospho)-1D-myo-inositol 2,3,4,6-tetrakisphosphate + H2O = 1-diphospho-1D-myo-inositol 2,3,4,5,6-pentakisphosphate + phosphate + 2 H(+)</text>
        <dbReference type="Rhea" id="RHEA:79699"/>
        <dbReference type="ChEBI" id="CHEBI:15377"/>
        <dbReference type="ChEBI" id="CHEBI:15378"/>
        <dbReference type="ChEBI" id="CHEBI:43474"/>
        <dbReference type="ChEBI" id="CHEBI:74946"/>
        <dbReference type="ChEBI" id="CHEBI:77983"/>
        <dbReference type="EC" id="3.6.1.52"/>
    </reaction>
    <physiologicalReaction direction="left-to-right" evidence="5">
        <dbReference type="Rhea" id="RHEA:79700"/>
    </physiologicalReaction>
</comment>
<dbReference type="InterPro" id="IPR029021">
    <property type="entry name" value="Prot-tyrosine_phosphatase-like"/>
</dbReference>
<keyword evidence="6" id="KW-0472">Membrane</keyword>
<feature type="transmembrane region" description="Helical" evidence="6">
    <location>
        <begin position="138"/>
        <end position="159"/>
    </location>
</feature>
<keyword evidence="2" id="KW-0378">Hydrolase</keyword>
<evidence type="ECO:0000256" key="4">
    <source>
        <dbReference type="ARBA" id="ARBA00047342"/>
    </source>
</evidence>
<feature type="non-terminal residue" evidence="9">
    <location>
        <position position="1"/>
    </location>
</feature>
<reference evidence="9 10" key="1">
    <citation type="journal article" date="2024" name="BMC Biol.">
        <title>Comparative genomics of Ascetosporea gives new insight into the evolutionary basis for animal parasitism in Rhizaria.</title>
        <authorList>
            <person name="Hiltunen Thoren M."/>
            <person name="Onut-Brannstrom I."/>
            <person name="Alfjorden A."/>
            <person name="Peckova H."/>
            <person name="Swords F."/>
            <person name="Hooper C."/>
            <person name="Holzer A.S."/>
            <person name="Bass D."/>
            <person name="Burki F."/>
        </authorList>
    </citation>
    <scope>NUCLEOTIDE SEQUENCE [LARGE SCALE GENOMIC DNA]</scope>
    <source>
        <strain evidence="9">20-A016</strain>
    </source>
</reference>
<dbReference type="PROSITE" id="PS00383">
    <property type="entry name" value="TYR_PHOSPHATASE_1"/>
    <property type="match status" value="1"/>
</dbReference>
<name>A0ABV2ALI9_9EUKA</name>
<dbReference type="PROSITE" id="PS50056">
    <property type="entry name" value="TYR_PHOSPHATASE_2"/>
    <property type="match status" value="1"/>
</dbReference>
<proteinExistence type="inferred from homology"/>
<accession>A0ABV2ALI9</accession>
<gene>
    <name evidence="9" type="ORF">MHBO_002211</name>
</gene>